<dbReference type="EMBL" id="JARTCD010000084">
    <property type="protein sequence ID" value="KAJ8653139.1"/>
    <property type="molecule type" value="Genomic_DNA"/>
</dbReference>
<organism evidence="2 3">
    <name type="scientific">Lichtheimia ornata</name>
    <dbReference type="NCBI Taxonomy" id="688661"/>
    <lineage>
        <taxon>Eukaryota</taxon>
        <taxon>Fungi</taxon>
        <taxon>Fungi incertae sedis</taxon>
        <taxon>Mucoromycota</taxon>
        <taxon>Mucoromycotina</taxon>
        <taxon>Mucoromycetes</taxon>
        <taxon>Mucorales</taxon>
        <taxon>Lichtheimiaceae</taxon>
        <taxon>Lichtheimia</taxon>
    </lineage>
</organism>
<dbReference type="GeneID" id="83218589"/>
<dbReference type="Gene3D" id="3.90.75.20">
    <property type="match status" value="1"/>
</dbReference>
<sequence>MKRSSLNLMPCCRCLIKQKIQHDILFLGESYLISDLGRVFSLYELIFMAIYFPATIHDSLSYGSASLRPEGVWVKQLVHRLVMITFHGLRANMYVDHKNKKRSDNRPCNLEWVTAEENERRKRESPSPFDPRIREVALPDTSDAAWVNIGVHCDGSDYSAYEICKEGVIRRVSNQDPVGHLYTDTGYVMHNMDGQQFEMIGCHRKAQDT</sequence>
<proteinExistence type="predicted"/>
<gene>
    <name evidence="2" type="ORF">O0I10_011188</name>
</gene>
<evidence type="ECO:0000259" key="1">
    <source>
        <dbReference type="Pfam" id="PF13392"/>
    </source>
</evidence>
<comment type="caution">
    <text evidence="2">The sequence shown here is derived from an EMBL/GenBank/DDBJ whole genome shotgun (WGS) entry which is preliminary data.</text>
</comment>
<dbReference type="RefSeq" id="XP_058338053.1">
    <property type="nucleotide sequence ID" value="XM_058491158.1"/>
</dbReference>
<name>A0AAD7UT80_9FUNG</name>
<evidence type="ECO:0000313" key="2">
    <source>
        <dbReference type="EMBL" id="KAJ8653139.1"/>
    </source>
</evidence>
<dbReference type="Pfam" id="PF13392">
    <property type="entry name" value="HNH_3"/>
    <property type="match status" value="1"/>
</dbReference>
<dbReference type="InterPro" id="IPR044925">
    <property type="entry name" value="His-Me_finger_sf"/>
</dbReference>
<evidence type="ECO:0000313" key="3">
    <source>
        <dbReference type="Proteomes" id="UP001234581"/>
    </source>
</evidence>
<dbReference type="Proteomes" id="UP001234581">
    <property type="component" value="Unassembled WGS sequence"/>
</dbReference>
<dbReference type="InterPro" id="IPR003615">
    <property type="entry name" value="HNH_nuc"/>
</dbReference>
<protein>
    <recommendedName>
        <fullName evidence="1">HNH nuclease domain-containing protein</fullName>
    </recommendedName>
</protein>
<reference evidence="2 3" key="1">
    <citation type="submission" date="2023-03" db="EMBL/GenBank/DDBJ databases">
        <title>Genome sequence of Lichtheimia ornata CBS 291.66.</title>
        <authorList>
            <person name="Mohabir J.T."/>
            <person name="Shea T.P."/>
            <person name="Kurbessoian T."/>
            <person name="Berby B."/>
            <person name="Fontaine J."/>
            <person name="Livny J."/>
            <person name="Gnirke A."/>
            <person name="Stajich J.E."/>
            <person name="Cuomo C.A."/>
        </authorList>
    </citation>
    <scope>NUCLEOTIDE SEQUENCE [LARGE SCALE GENOMIC DNA]</scope>
    <source>
        <strain evidence="2">CBS 291.66</strain>
    </source>
</reference>
<accession>A0AAD7UT80</accession>
<dbReference type="AlphaFoldDB" id="A0AAD7UT80"/>
<keyword evidence="3" id="KW-1185">Reference proteome</keyword>
<dbReference type="SUPFAM" id="SSF54060">
    <property type="entry name" value="His-Me finger endonucleases"/>
    <property type="match status" value="1"/>
</dbReference>
<feature type="domain" description="HNH nuclease" evidence="1">
    <location>
        <begin position="77"/>
        <end position="120"/>
    </location>
</feature>